<dbReference type="InterPro" id="IPR041516">
    <property type="entry name" value="LACTB2_WH"/>
</dbReference>
<name>A0A1L8E520_9DIPT</name>
<feature type="domain" description="Metallo-beta-lactamase" evidence="6">
    <location>
        <begin position="40"/>
        <end position="207"/>
    </location>
</feature>
<dbReference type="PANTHER" id="PTHR23131:SF0">
    <property type="entry name" value="ENDORIBONUCLEASE LACTB2"/>
    <property type="match status" value="1"/>
</dbReference>
<dbReference type="Gene3D" id="1.10.10.10">
    <property type="entry name" value="Winged helix-like DNA-binding domain superfamily/Winged helix DNA-binding domain"/>
    <property type="match status" value="1"/>
</dbReference>
<evidence type="ECO:0000259" key="6">
    <source>
        <dbReference type="SMART" id="SM00849"/>
    </source>
</evidence>
<comment type="similarity">
    <text evidence="1">Belongs to the metallo-beta-lactamase superfamily. Glyoxalase II family.</text>
</comment>
<evidence type="ECO:0000256" key="4">
    <source>
        <dbReference type="ARBA" id="ARBA00022833"/>
    </source>
</evidence>
<sequence length="302" mass="34091">MSSAMAMNAVNLPVIPAISKLSKSIIRILGCNPGKMTLQGTNTYLIGSGRKRLLLDAGDPDKPKYIENLRKVLKDENVAIGDVLITHWHHDHIGGVKDVLQIEEAKGCQVWKFPRTDAEDSYPDVPTKINLLHNGQKFTVDGATIEVVHTPGHTTDHIVVMHEESGAVFSGDCILGDSTTVFEDLYDYMRSLEKILQLEPTVIYPAHGSVIENPKERIKYYILHRNRREEAICELLKSRKERGFTDLDIVKVVYKDTPVEMWPAAAYNVNHHLQKLLKEGKVIESTKDEQTVWQFNEARSVL</sequence>
<keyword evidence="3" id="KW-0378">Hydrolase</keyword>
<dbReference type="AlphaFoldDB" id="A0A1L8E520"/>
<dbReference type="SMART" id="SM00849">
    <property type="entry name" value="Lactamase_B"/>
    <property type="match status" value="1"/>
</dbReference>
<dbReference type="InterPro" id="IPR036866">
    <property type="entry name" value="RibonucZ/Hydroxyglut_hydro"/>
</dbReference>
<dbReference type="InterPro" id="IPR001279">
    <property type="entry name" value="Metallo-B-lactamas"/>
</dbReference>
<dbReference type="FunFam" id="3.60.15.10:FF:000017">
    <property type="entry name" value="Lactamase beta 2"/>
    <property type="match status" value="1"/>
</dbReference>
<proteinExistence type="inferred from homology"/>
<keyword evidence="2" id="KW-0479">Metal-binding</keyword>
<dbReference type="Pfam" id="PF00753">
    <property type="entry name" value="Lactamase_B"/>
    <property type="match status" value="1"/>
</dbReference>
<dbReference type="Gene3D" id="3.60.15.10">
    <property type="entry name" value="Ribonuclease Z/Hydroxyacylglutathione hydrolase-like"/>
    <property type="match status" value="1"/>
</dbReference>
<organism evidence="7">
    <name type="scientific">Nyssomyia neivai</name>
    <dbReference type="NCBI Taxonomy" id="330878"/>
    <lineage>
        <taxon>Eukaryota</taxon>
        <taxon>Metazoa</taxon>
        <taxon>Ecdysozoa</taxon>
        <taxon>Arthropoda</taxon>
        <taxon>Hexapoda</taxon>
        <taxon>Insecta</taxon>
        <taxon>Pterygota</taxon>
        <taxon>Neoptera</taxon>
        <taxon>Endopterygota</taxon>
        <taxon>Diptera</taxon>
        <taxon>Nematocera</taxon>
        <taxon>Psychodoidea</taxon>
        <taxon>Psychodidae</taxon>
        <taxon>Nyssomyia</taxon>
    </lineage>
</organism>
<evidence type="ECO:0000256" key="3">
    <source>
        <dbReference type="ARBA" id="ARBA00022801"/>
    </source>
</evidence>
<dbReference type="EMBL" id="GFDF01000439">
    <property type="protein sequence ID" value="JAV13645.1"/>
    <property type="molecule type" value="Transcribed_RNA"/>
</dbReference>
<evidence type="ECO:0000313" key="7">
    <source>
        <dbReference type="EMBL" id="JAV13645.1"/>
    </source>
</evidence>
<dbReference type="Pfam" id="PF17778">
    <property type="entry name" value="WHD_BLACT"/>
    <property type="match status" value="1"/>
</dbReference>
<dbReference type="FunFam" id="1.10.10.10:FF:000328">
    <property type="entry name" value="Lactamase beta 2"/>
    <property type="match status" value="1"/>
</dbReference>
<dbReference type="InterPro" id="IPR036388">
    <property type="entry name" value="WH-like_DNA-bd_sf"/>
</dbReference>
<evidence type="ECO:0000256" key="1">
    <source>
        <dbReference type="ARBA" id="ARBA00006759"/>
    </source>
</evidence>
<dbReference type="InterPro" id="IPR047921">
    <property type="entry name" value="LACTB2-like_MBL-fold"/>
</dbReference>
<dbReference type="GO" id="GO:0005759">
    <property type="term" value="C:mitochondrial matrix"/>
    <property type="evidence" value="ECO:0007669"/>
    <property type="project" value="TreeGrafter"/>
</dbReference>
<reference evidence="7" key="1">
    <citation type="submission" date="2016-12" db="EMBL/GenBank/DDBJ databases">
        <title>An insight into the sialome and mialome of the sand fly, Nyssomyia neivai.</title>
        <authorList>
            <person name="Sebastian V."/>
            <person name="Goulart T.M."/>
            <person name="Oliveira W."/>
            <person name="Calvo E."/>
            <person name="Oliveira L.F."/>
            <person name="Pinto M.C."/>
            <person name="Rosselino A.M."/>
            <person name="Ribeiro J.M."/>
        </authorList>
    </citation>
    <scope>NUCLEOTIDE SEQUENCE</scope>
</reference>
<dbReference type="GO" id="GO:0031123">
    <property type="term" value="P:RNA 3'-end processing"/>
    <property type="evidence" value="ECO:0007669"/>
    <property type="project" value="UniProtKB-ARBA"/>
</dbReference>
<dbReference type="PANTHER" id="PTHR23131">
    <property type="entry name" value="ENDORIBONUCLEASE LACTB2"/>
    <property type="match status" value="1"/>
</dbReference>
<dbReference type="GO" id="GO:0046872">
    <property type="term" value="F:metal ion binding"/>
    <property type="evidence" value="ECO:0007669"/>
    <property type="project" value="UniProtKB-KW"/>
</dbReference>
<dbReference type="InterPro" id="IPR050662">
    <property type="entry name" value="Sec-metab_biosynth-thioest"/>
</dbReference>
<dbReference type="GO" id="GO:0004521">
    <property type="term" value="F:RNA endonuclease activity"/>
    <property type="evidence" value="ECO:0007669"/>
    <property type="project" value="TreeGrafter"/>
</dbReference>
<evidence type="ECO:0000256" key="5">
    <source>
        <dbReference type="ARBA" id="ARBA00069358"/>
    </source>
</evidence>
<dbReference type="SUPFAM" id="SSF56281">
    <property type="entry name" value="Metallo-hydrolase/oxidoreductase"/>
    <property type="match status" value="1"/>
</dbReference>
<dbReference type="CDD" id="cd07722">
    <property type="entry name" value="LACTB2-like_MBL-fold"/>
    <property type="match status" value="1"/>
</dbReference>
<evidence type="ECO:0000256" key="2">
    <source>
        <dbReference type="ARBA" id="ARBA00022723"/>
    </source>
</evidence>
<keyword evidence="4" id="KW-0862">Zinc</keyword>
<dbReference type="GO" id="GO:0016787">
    <property type="term" value="F:hydrolase activity"/>
    <property type="evidence" value="ECO:0007669"/>
    <property type="project" value="UniProtKB-KW"/>
</dbReference>
<dbReference type="GO" id="GO:0003727">
    <property type="term" value="F:single-stranded RNA binding"/>
    <property type="evidence" value="ECO:0007669"/>
    <property type="project" value="TreeGrafter"/>
</dbReference>
<accession>A0A1L8E520</accession>
<protein>
    <recommendedName>
        <fullName evidence="5">Beta-lactamase-like protein 2 homolog</fullName>
    </recommendedName>
</protein>